<sequence length="224" mass="25102">MRDCNSEEKPMVAALSLCADEEEKEAVSKRPWVHEISSHAVIVIACYHQTSTVTMPESKPFERLPQTVVPKHYGLLLKPDLKTFIFEGKETIDIQVKTSTNKIILNSLDLIIKSAELIQNGKSIKPSDIALSVEDETITLTFSEPLAIGGASLLFDFTGELNDKMKGFYRSKYKTHYSAVTMLCTTNARRMFPCWDEPALKARFTLSVVLRSNLLQALSNMVSI</sequence>
<reference evidence="2" key="1">
    <citation type="submission" date="2020-11" db="EMBL/GenBank/DDBJ databases">
        <authorList>
            <person name="Tran Van P."/>
        </authorList>
    </citation>
    <scope>NUCLEOTIDE SEQUENCE</scope>
</reference>
<dbReference type="InterPro" id="IPR042097">
    <property type="entry name" value="Aminopeptidase_N-like_N_sf"/>
</dbReference>
<dbReference type="GO" id="GO:0043171">
    <property type="term" value="P:peptide catabolic process"/>
    <property type="evidence" value="ECO:0007669"/>
    <property type="project" value="TreeGrafter"/>
</dbReference>
<dbReference type="GO" id="GO:0042277">
    <property type="term" value="F:peptide binding"/>
    <property type="evidence" value="ECO:0007669"/>
    <property type="project" value="TreeGrafter"/>
</dbReference>
<proteinExistence type="predicted"/>
<dbReference type="GO" id="GO:0008270">
    <property type="term" value="F:zinc ion binding"/>
    <property type="evidence" value="ECO:0007669"/>
    <property type="project" value="TreeGrafter"/>
</dbReference>
<dbReference type="GO" id="GO:0070006">
    <property type="term" value="F:metalloaminopeptidase activity"/>
    <property type="evidence" value="ECO:0007669"/>
    <property type="project" value="TreeGrafter"/>
</dbReference>
<dbReference type="GO" id="GO:0016020">
    <property type="term" value="C:membrane"/>
    <property type="evidence" value="ECO:0007669"/>
    <property type="project" value="TreeGrafter"/>
</dbReference>
<evidence type="ECO:0000259" key="1">
    <source>
        <dbReference type="Pfam" id="PF17900"/>
    </source>
</evidence>
<dbReference type="InterPro" id="IPR050344">
    <property type="entry name" value="Peptidase_M1_aminopeptidases"/>
</dbReference>
<evidence type="ECO:0000313" key="2">
    <source>
        <dbReference type="EMBL" id="CAD7444227.1"/>
    </source>
</evidence>
<feature type="domain" description="Aminopeptidase N-like N-terminal" evidence="1">
    <location>
        <begin position="69"/>
        <end position="223"/>
    </location>
</feature>
<dbReference type="AlphaFoldDB" id="A0A7R9F1S6"/>
<dbReference type="PANTHER" id="PTHR11533:SF174">
    <property type="entry name" value="PUROMYCIN-SENSITIVE AMINOPEPTIDASE-RELATED"/>
    <property type="match status" value="1"/>
</dbReference>
<dbReference type="PANTHER" id="PTHR11533">
    <property type="entry name" value="PROTEASE M1 ZINC METALLOPROTEASE"/>
    <property type="match status" value="1"/>
</dbReference>
<dbReference type="GO" id="GO:0005615">
    <property type="term" value="C:extracellular space"/>
    <property type="evidence" value="ECO:0007669"/>
    <property type="project" value="TreeGrafter"/>
</dbReference>
<dbReference type="GO" id="GO:0006508">
    <property type="term" value="P:proteolysis"/>
    <property type="evidence" value="ECO:0007669"/>
    <property type="project" value="TreeGrafter"/>
</dbReference>
<name>A0A7R9F1S6_9NEOP</name>
<dbReference type="SUPFAM" id="SSF63737">
    <property type="entry name" value="Leukotriene A4 hydrolase N-terminal domain"/>
    <property type="match status" value="1"/>
</dbReference>
<gene>
    <name evidence="2" type="ORF">TBIB3V08_LOCUS6610</name>
</gene>
<accession>A0A7R9F1S6</accession>
<organism evidence="2">
    <name type="scientific">Timema bartmani</name>
    <dbReference type="NCBI Taxonomy" id="61472"/>
    <lineage>
        <taxon>Eukaryota</taxon>
        <taxon>Metazoa</taxon>
        <taxon>Ecdysozoa</taxon>
        <taxon>Arthropoda</taxon>
        <taxon>Hexapoda</taxon>
        <taxon>Insecta</taxon>
        <taxon>Pterygota</taxon>
        <taxon>Neoptera</taxon>
        <taxon>Polyneoptera</taxon>
        <taxon>Phasmatodea</taxon>
        <taxon>Timematodea</taxon>
        <taxon>Timematoidea</taxon>
        <taxon>Timematidae</taxon>
        <taxon>Timema</taxon>
    </lineage>
</organism>
<dbReference type="InterPro" id="IPR045357">
    <property type="entry name" value="Aminopeptidase_N-like_N"/>
</dbReference>
<dbReference type="Gene3D" id="2.60.40.1730">
    <property type="entry name" value="tricorn interacting facor f3 domain"/>
    <property type="match status" value="1"/>
</dbReference>
<dbReference type="EMBL" id="OD566553">
    <property type="protein sequence ID" value="CAD7444227.1"/>
    <property type="molecule type" value="Genomic_DNA"/>
</dbReference>
<dbReference type="GO" id="GO:0005737">
    <property type="term" value="C:cytoplasm"/>
    <property type="evidence" value="ECO:0007669"/>
    <property type="project" value="TreeGrafter"/>
</dbReference>
<dbReference type="Pfam" id="PF17900">
    <property type="entry name" value="Peptidase_M1_N"/>
    <property type="match status" value="1"/>
</dbReference>
<protein>
    <recommendedName>
        <fullName evidence="1">Aminopeptidase N-like N-terminal domain-containing protein</fullName>
    </recommendedName>
</protein>